<keyword evidence="1" id="KW-0472">Membrane</keyword>
<feature type="transmembrane region" description="Helical" evidence="1">
    <location>
        <begin position="70"/>
        <end position="88"/>
    </location>
</feature>
<dbReference type="PANTHER" id="PTHR14136">
    <property type="entry name" value="BTB_POZ DOMAIN-CONTAINING PROTEIN KCTD9"/>
    <property type="match status" value="1"/>
</dbReference>
<protein>
    <submittedName>
        <fullName evidence="2">Pentapeptide repeat-containing protein</fullName>
    </submittedName>
</protein>
<keyword evidence="1" id="KW-1133">Transmembrane helix</keyword>
<organism evidence="2 3">
    <name type="scientific">Albimonas donghaensis</name>
    <dbReference type="NCBI Taxonomy" id="356660"/>
    <lineage>
        <taxon>Bacteria</taxon>
        <taxon>Pseudomonadati</taxon>
        <taxon>Pseudomonadota</taxon>
        <taxon>Alphaproteobacteria</taxon>
        <taxon>Rhodobacterales</taxon>
        <taxon>Paracoccaceae</taxon>
        <taxon>Albimonas</taxon>
    </lineage>
</organism>
<dbReference type="InterPro" id="IPR001646">
    <property type="entry name" value="5peptide_repeat"/>
</dbReference>
<gene>
    <name evidence="2" type="ORF">SAMN05444336_101854</name>
</gene>
<dbReference type="Gene3D" id="2.160.20.80">
    <property type="entry name" value="E3 ubiquitin-protein ligase SopA"/>
    <property type="match status" value="1"/>
</dbReference>
<keyword evidence="1" id="KW-0812">Transmembrane</keyword>
<feature type="transmembrane region" description="Helical" evidence="1">
    <location>
        <begin position="28"/>
        <end position="49"/>
    </location>
</feature>
<evidence type="ECO:0000313" key="3">
    <source>
        <dbReference type="Proteomes" id="UP000199118"/>
    </source>
</evidence>
<dbReference type="STRING" id="356660.SAMN05444336_101854"/>
<proteinExistence type="predicted"/>
<dbReference type="InterPro" id="IPR051082">
    <property type="entry name" value="Pentapeptide-BTB/POZ_domain"/>
</dbReference>
<sequence>MSEDDRPQPKTILERWASSLRAEGLPGGLAQVAFGLLVLATILLLGLVFRFTAIVFDAKLELGHEGLRNLALVLAGLIGLPFLAWRSWTAHRQAETAQTTNITTRINEAVKMLGAEKSVKGTEPHPIWRRAPDGAIARDPDGAPLPELDAAGAPLTEYRSTERTEPNLEVRLGALYALERIAQDSLRDHVPIMETLCAYIRENSENLDEPARPRIDILTALTILGRRGPDQRAQEAKRTPRYRPDLGGAKFGRNDLSGLALQGMLFVRAEMEWAILSEARMEGADLSWAKMEGAILFGAKMEGAILSEARMEGAILSEARMEGANLREARMEGANLREAKMEGADLRGAGMEGAALGEISLSSLDCTAAQLAGAAVQSREDSEVLRIRPEQAVEIFADGSVILPEGAGFVRPAHWCAEKLNFFAFRSRWRDWRARKNLPWPPPGRALADLADHPATPFDSPVQPHEIYARWTPPAQ</sequence>
<evidence type="ECO:0000313" key="2">
    <source>
        <dbReference type="EMBL" id="SDW37598.1"/>
    </source>
</evidence>
<dbReference type="Proteomes" id="UP000199118">
    <property type="component" value="Unassembled WGS sequence"/>
</dbReference>
<dbReference type="RefSeq" id="WP_092679853.1">
    <property type="nucleotide sequence ID" value="NZ_FNMZ01000001.1"/>
</dbReference>
<dbReference type="PANTHER" id="PTHR14136:SF17">
    <property type="entry name" value="BTB_POZ DOMAIN-CONTAINING PROTEIN KCTD9"/>
    <property type="match status" value="1"/>
</dbReference>
<dbReference type="SUPFAM" id="SSF141571">
    <property type="entry name" value="Pentapeptide repeat-like"/>
    <property type="match status" value="1"/>
</dbReference>
<dbReference type="Pfam" id="PF00805">
    <property type="entry name" value="Pentapeptide"/>
    <property type="match status" value="2"/>
</dbReference>
<dbReference type="AlphaFoldDB" id="A0A1H2T163"/>
<accession>A0A1H2T163</accession>
<evidence type="ECO:0000256" key="1">
    <source>
        <dbReference type="SAM" id="Phobius"/>
    </source>
</evidence>
<reference evidence="2 3" key="1">
    <citation type="submission" date="2016-10" db="EMBL/GenBank/DDBJ databases">
        <authorList>
            <person name="de Groot N.N."/>
        </authorList>
    </citation>
    <scope>NUCLEOTIDE SEQUENCE [LARGE SCALE GENOMIC DNA]</scope>
    <source>
        <strain evidence="2 3">DSM 17890</strain>
    </source>
</reference>
<keyword evidence="3" id="KW-1185">Reference proteome</keyword>
<dbReference type="OrthoDB" id="7837851at2"/>
<name>A0A1H2T163_9RHOB</name>
<dbReference type="EMBL" id="FNMZ01000001">
    <property type="protein sequence ID" value="SDW37598.1"/>
    <property type="molecule type" value="Genomic_DNA"/>
</dbReference>